<keyword evidence="4" id="KW-0547">Nucleotide-binding</keyword>
<dbReference type="InterPro" id="IPR003594">
    <property type="entry name" value="HATPase_dom"/>
</dbReference>
<dbReference type="Proteomes" id="UP000680304">
    <property type="component" value="Unassembled WGS sequence"/>
</dbReference>
<evidence type="ECO:0000256" key="3">
    <source>
        <dbReference type="ARBA" id="ARBA00022679"/>
    </source>
</evidence>
<dbReference type="InterPro" id="IPR050640">
    <property type="entry name" value="Bact_2-comp_sensor_kinase"/>
</dbReference>
<dbReference type="Gene3D" id="3.30.565.10">
    <property type="entry name" value="Histidine kinase-like ATPase, C-terminal domain"/>
    <property type="match status" value="1"/>
</dbReference>
<evidence type="ECO:0000313" key="10">
    <source>
        <dbReference type="EMBL" id="GIQ63841.1"/>
    </source>
</evidence>
<gene>
    <name evidence="10" type="ORF">PACILC2_24090</name>
</gene>
<keyword evidence="7" id="KW-0902">Two-component regulatory system</keyword>
<keyword evidence="8" id="KW-1133">Transmembrane helix</keyword>
<dbReference type="EC" id="2.7.13.3" evidence="2"/>
<dbReference type="SUPFAM" id="SSF55874">
    <property type="entry name" value="ATPase domain of HSP90 chaperone/DNA topoisomerase II/histidine kinase"/>
    <property type="match status" value="1"/>
</dbReference>
<evidence type="ECO:0000256" key="1">
    <source>
        <dbReference type="ARBA" id="ARBA00000085"/>
    </source>
</evidence>
<proteinExistence type="predicted"/>
<sequence length="565" mass="64484">MIVILLLSSIAPLALLGIISYSSFHSFLQNTLKNAIQENVKKDLIGIDNIFKNMNFASQQIALDMEISSKISTYLTTDDILEKKQIRLDVQKRMALINYSSPHAGIIAILDGSDKKVVLNNSPVVDVIDPDLHPVVVKVNGIGYHAPHPSANKYREETEPLVFSLSRKVTDYQKNTSYYLYLESNFRSLPQLFNGQHYGEPVTHLLLNPDGMVVYSSDTGRFPVGSEWTPESASRKDFMHFEAVSDQQWRTVVVMEGEAFSAEVNAWFYKFVMIVLFALALCLLLAFVAWRSIYRPLQVFRKEIERMGEQQAIRSRKLLHLSEFDDVLGRFYEMRTRVYDLVREIERREQARSRFEVEKLRYQINPHFIHNTLNTVQVIAKIQKQDEIVRLITYFTRILHYNLGKEGAFVQVRQEIANLKDYIALQQIRYNHAFQMKVQVDPDVEGVTVPRFILQPLVENALYHGFKNDEGVITVLACREADGHIRIEVADNGVGMSGEQVAALLPEQGESRGRSGMGIGLPFVQQLIKSYYGNEYGIQIESEPGRGTTLTIRVPDRVKEGTADD</sequence>
<dbReference type="InterPro" id="IPR005467">
    <property type="entry name" value="His_kinase_dom"/>
</dbReference>
<dbReference type="Pfam" id="PF06580">
    <property type="entry name" value="His_kinase"/>
    <property type="match status" value="1"/>
</dbReference>
<evidence type="ECO:0000256" key="4">
    <source>
        <dbReference type="ARBA" id="ARBA00022741"/>
    </source>
</evidence>
<reference evidence="10 11" key="1">
    <citation type="submission" date="2021-04" db="EMBL/GenBank/DDBJ databases">
        <title>Draft genome sequence of Paenibacillus cisolokensis, LC2-13A.</title>
        <authorList>
            <person name="Uke A."/>
            <person name="Chhe C."/>
            <person name="Baramee S."/>
            <person name="Kosugi A."/>
        </authorList>
    </citation>
    <scope>NUCLEOTIDE SEQUENCE [LARGE SCALE GENOMIC DNA]</scope>
    <source>
        <strain evidence="10 11">LC2-13A</strain>
    </source>
</reference>
<comment type="catalytic activity">
    <reaction evidence="1">
        <text>ATP + protein L-histidine = ADP + protein N-phospho-L-histidine.</text>
        <dbReference type="EC" id="2.7.13.3"/>
    </reaction>
</comment>
<keyword evidence="3" id="KW-0808">Transferase</keyword>
<protein>
    <recommendedName>
        <fullName evidence="2">histidine kinase</fullName>
        <ecNumber evidence="2">2.7.13.3</ecNumber>
    </recommendedName>
</protein>
<dbReference type="InterPro" id="IPR036890">
    <property type="entry name" value="HATPase_C_sf"/>
</dbReference>
<evidence type="ECO:0000313" key="11">
    <source>
        <dbReference type="Proteomes" id="UP000680304"/>
    </source>
</evidence>
<dbReference type="SMART" id="SM00387">
    <property type="entry name" value="HATPase_c"/>
    <property type="match status" value="1"/>
</dbReference>
<dbReference type="GO" id="GO:0016301">
    <property type="term" value="F:kinase activity"/>
    <property type="evidence" value="ECO:0007669"/>
    <property type="project" value="UniProtKB-KW"/>
</dbReference>
<dbReference type="InterPro" id="IPR010559">
    <property type="entry name" value="Sig_transdc_His_kin_internal"/>
</dbReference>
<keyword evidence="11" id="KW-1185">Reference proteome</keyword>
<evidence type="ECO:0000256" key="8">
    <source>
        <dbReference type="SAM" id="Phobius"/>
    </source>
</evidence>
<evidence type="ECO:0000256" key="7">
    <source>
        <dbReference type="ARBA" id="ARBA00023012"/>
    </source>
</evidence>
<dbReference type="EMBL" id="BOVJ01000073">
    <property type="protein sequence ID" value="GIQ63841.1"/>
    <property type="molecule type" value="Genomic_DNA"/>
</dbReference>
<evidence type="ECO:0000256" key="5">
    <source>
        <dbReference type="ARBA" id="ARBA00022777"/>
    </source>
</evidence>
<dbReference type="PROSITE" id="PS50109">
    <property type="entry name" value="HIS_KIN"/>
    <property type="match status" value="1"/>
</dbReference>
<keyword evidence="5 10" id="KW-0418">Kinase</keyword>
<dbReference type="PRINTS" id="PR00344">
    <property type="entry name" value="BCTRLSENSOR"/>
</dbReference>
<name>A0ABQ4N7F2_9BACL</name>
<accession>A0ABQ4N7F2</accession>
<comment type="caution">
    <text evidence="10">The sequence shown here is derived from an EMBL/GenBank/DDBJ whole genome shotgun (WGS) entry which is preliminary data.</text>
</comment>
<keyword evidence="8" id="KW-0472">Membrane</keyword>
<dbReference type="PANTHER" id="PTHR34220:SF7">
    <property type="entry name" value="SENSOR HISTIDINE KINASE YPDA"/>
    <property type="match status" value="1"/>
</dbReference>
<feature type="transmembrane region" description="Helical" evidence="8">
    <location>
        <begin position="267"/>
        <end position="290"/>
    </location>
</feature>
<evidence type="ECO:0000256" key="6">
    <source>
        <dbReference type="ARBA" id="ARBA00022840"/>
    </source>
</evidence>
<dbReference type="InterPro" id="IPR004358">
    <property type="entry name" value="Sig_transdc_His_kin-like_C"/>
</dbReference>
<dbReference type="Pfam" id="PF02518">
    <property type="entry name" value="HATPase_c"/>
    <property type="match status" value="1"/>
</dbReference>
<organism evidence="10 11">
    <name type="scientific">Paenibacillus cisolokensis</name>
    <dbReference type="NCBI Taxonomy" id="1658519"/>
    <lineage>
        <taxon>Bacteria</taxon>
        <taxon>Bacillati</taxon>
        <taxon>Bacillota</taxon>
        <taxon>Bacilli</taxon>
        <taxon>Bacillales</taxon>
        <taxon>Paenibacillaceae</taxon>
        <taxon>Paenibacillus</taxon>
    </lineage>
</organism>
<keyword evidence="8" id="KW-0812">Transmembrane</keyword>
<dbReference type="PANTHER" id="PTHR34220">
    <property type="entry name" value="SENSOR HISTIDINE KINASE YPDA"/>
    <property type="match status" value="1"/>
</dbReference>
<evidence type="ECO:0000256" key="2">
    <source>
        <dbReference type="ARBA" id="ARBA00012438"/>
    </source>
</evidence>
<evidence type="ECO:0000259" key="9">
    <source>
        <dbReference type="PROSITE" id="PS50109"/>
    </source>
</evidence>
<feature type="domain" description="Histidine kinase" evidence="9">
    <location>
        <begin position="453"/>
        <end position="558"/>
    </location>
</feature>
<keyword evidence="6" id="KW-0067">ATP-binding</keyword>